<dbReference type="PROSITE" id="PS50263">
    <property type="entry name" value="CN_HYDROLASE"/>
    <property type="match status" value="1"/>
</dbReference>
<dbReference type="Proteomes" id="UP000182977">
    <property type="component" value="Chromosome I"/>
</dbReference>
<evidence type="ECO:0000256" key="1">
    <source>
        <dbReference type="ARBA" id="ARBA00010613"/>
    </source>
</evidence>
<dbReference type="AlphaFoldDB" id="A0A1H2I3Q6"/>
<dbReference type="CDD" id="cd07197">
    <property type="entry name" value="nitrilase"/>
    <property type="match status" value="1"/>
</dbReference>
<sequence>MRVGACQTPELLGDVEAALVCLQDFATRAAAQGVDLLLFPECFLQGYLVDEQQAATARRTSWPASPCFHRGDAYPTFDLRGVRFGINICYDTRFAEAAAAVAAQGAHLLLVPAQNMMRREAAHRWQNLHHTIRAERVRETGMWLVSADVTGERDEHRVGLGPTSVIDPRAEVVAQVPPMTTGMVVADIGI</sequence>
<keyword evidence="4" id="KW-1185">Reference proteome</keyword>
<dbReference type="EMBL" id="LT629791">
    <property type="protein sequence ID" value="SDU38595.1"/>
    <property type="molecule type" value="Genomic_DNA"/>
</dbReference>
<dbReference type="PANTHER" id="PTHR23088">
    <property type="entry name" value="NITRILASE-RELATED"/>
    <property type="match status" value="1"/>
</dbReference>
<organism evidence="3 4">
    <name type="scientific">Jiangella alkaliphila</name>
    <dbReference type="NCBI Taxonomy" id="419479"/>
    <lineage>
        <taxon>Bacteria</taxon>
        <taxon>Bacillati</taxon>
        <taxon>Actinomycetota</taxon>
        <taxon>Actinomycetes</taxon>
        <taxon>Jiangellales</taxon>
        <taxon>Jiangellaceae</taxon>
        <taxon>Jiangella</taxon>
    </lineage>
</organism>
<feature type="domain" description="CN hydrolase" evidence="2">
    <location>
        <begin position="1"/>
        <end position="190"/>
    </location>
</feature>
<dbReference type="SUPFAM" id="SSF56317">
    <property type="entry name" value="Carbon-nitrogen hydrolase"/>
    <property type="match status" value="1"/>
</dbReference>
<dbReference type="Pfam" id="PF00795">
    <property type="entry name" value="CN_hydrolase"/>
    <property type="match status" value="2"/>
</dbReference>
<dbReference type="Gene3D" id="3.60.110.10">
    <property type="entry name" value="Carbon-nitrogen hydrolase"/>
    <property type="match status" value="2"/>
</dbReference>
<gene>
    <name evidence="3" type="ORF">SAMN04488563_1410</name>
</gene>
<dbReference type="GO" id="GO:0016787">
    <property type="term" value="F:hydrolase activity"/>
    <property type="evidence" value="ECO:0007669"/>
    <property type="project" value="UniProtKB-KW"/>
</dbReference>
<proteinExistence type="inferred from homology"/>
<accession>A0A1H2I3Q6</accession>
<reference evidence="4" key="1">
    <citation type="submission" date="2016-10" db="EMBL/GenBank/DDBJ databases">
        <authorList>
            <person name="Varghese N."/>
            <person name="Submissions S."/>
        </authorList>
    </citation>
    <scope>NUCLEOTIDE SEQUENCE [LARGE SCALE GENOMIC DNA]</scope>
    <source>
        <strain evidence="4">DSM 45079</strain>
    </source>
</reference>
<evidence type="ECO:0000313" key="3">
    <source>
        <dbReference type="EMBL" id="SDU38595.1"/>
    </source>
</evidence>
<dbReference type="InterPro" id="IPR036526">
    <property type="entry name" value="C-N_Hydrolase_sf"/>
</dbReference>
<dbReference type="InterPro" id="IPR003010">
    <property type="entry name" value="C-N_Hydrolase"/>
</dbReference>
<keyword evidence="3" id="KW-0378">Hydrolase</keyword>
<dbReference type="PANTHER" id="PTHR23088:SF27">
    <property type="entry name" value="DEAMINATED GLUTATHIONE AMIDASE"/>
    <property type="match status" value="1"/>
</dbReference>
<dbReference type="STRING" id="419479.SAMN04488563_1410"/>
<comment type="similarity">
    <text evidence="1">Belongs to the carbon-nitrogen hydrolase superfamily. NIT1/NIT2 family.</text>
</comment>
<protein>
    <submittedName>
        <fullName evidence="3">Predicted amidohydrolase</fullName>
    </submittedName>
</protein>
<evidence type="ECO:0000313" key="4">
    <source>
        <dbReference type="Proteomes" id="UP000182977"/>
    </source>
</evidence>
<name>A0A1H2I3Q6_9ACTN</name>
<evidence type="ECO:0000259" key="2">
    <source>
        <dbReference type="PROSITE" id="PS50263"/>
    </source>
</evidence>